<dbReference type="Proteomes" id="UP000700908">
    <property type="component" value="Unassembled WGS sequence"/>
</dbReference>
<proteinExistence type="predicted"/>
<reference evidence="2 3" key="1">
    <citation type="submission" date="2021-08" db="EMBL/GenBank/DDBJ databases">
        <title>Collinsella faecalis sp. nov. isolated from swine faeces.</title>
        <authorList>
            <person name="Oh B.S."/>
            <person name="Lee J.H."/>
        </authorList>
    </citation>
    <scope>NUCLEOTIDE SEQUENCE [LARGE SCALE GENOMIC DNA]</scope>
    <source>
        <strain evidence="2 3">AGMB00827</strain>
    </source>
</reference>
<dbReference type="SUPFAM" id="SSF57997">
    <property type="entry name" value="Tropomyosin"/>
    <property type="match status" value="1"/>
</dbReference>
<dbReference type="RefSeq" id="WP_222199556.1">
    <property type="nucleotide sequence ID" value="NZ_JAIMFO010000006.1"/>
</dbReference>
<evidence type="ECO:0000313" key="3">
    <source>
        <dbReference type="Proteomes" id="UP000700908"/>
    </source>
</evidence>
<feature type="compositionally biased region" description="Low complexity" evidence="1">
    <location>
        <begin position="83"/>
        <end position="96"/>
    </location>
</feature>
<comment type="caution">
    <text evidence="2">The sequence shown here is derived from an EMBL/GenBank/DDBJ whole genome shotgun (WGS) entry which is preliminary data.</text>
</comment>
<name>A0ABS7MKF1_9ACTN</name>
<protein>
    <submittedName>
        <fullName evidence="2">Uncharacterized protein</fullName>
    </submittedName>
</protein>
<feature type="region of interest" description="Disordered" evidence="1">
    <location>
        <begin position="49"/>
        <end position="123"/>
    </location>
</feature>
<evidence type="ECO:0000256" key="1">
    <source>
        <dbReference type="SAM" id="MobiDB-lite"/>
    </source>
</evidence>
<feature type="compositionally biased region" description="Polar residues" evidence="1">
    <location>
        <begin position="108"/>
        <end position="123"/>
    </location>
</feature>
<evidence type="ECO:0000313" key="2">
    <source>
        <dbReference type="EMBL" id="MBY4797849.1"/>
    </source>
</evidence>
<organism evidence="2 3">
    <name type="scientific">Collinsella ureilytica</name>
    <dbReference type="NCBI Taxonomy" id="2869515"/>
    <lineage>
        <taxon>Bacteria</taxon>
        <taxon>Bacillati</taxon>
        <taxon>Actinomycetota</taxon>
        <taxon>Coriobacteriia</taxon>
        <taxon>Coriobacteriales</taxon>
        <taxon>Coriobacteriaceae</taxon>
        <taxon>Collinsella</taxon>
    </lineage>
</organism>
<gene>
    <name evidence="2" type="ORF">K6V98_05725</name>
</gene>
<keyword evidence="3" id="KW-1185">Reference proteome</keyword>
<dbReference type="EMBL" id="JAIMFO010000006">
    <property type="protein sequence ID" value="MBY4797849.1"/>
    <property type="molecule type" value="Genomic_DNA"/>
</dbReference>
<accession>A0ABS7MKF1</accession>
<sequence length="200" mass="22070">MNKTADNVLIRSTGTLYLGNERVGTRVTGVISKSGIRLYAADDAVPPTEELAQNSEAAAKAPVLHTQHSESQAKTSEQRTQDPEPQAQEPEQRPQASTQRAQACKPQVLTSEQRAQDPESQAKTPKPLLDIAFSDLARVYPKLALFNPPSIVFETADGNWWRYTDDRISSGMPDKQTMRLLAELQAVIKKANPSVAFSRR</sequence>